<protein>
    <recommendedName>
        <fullName evidence="6 11">ATP-dependent Clp protease proteolytic subunit</fullName>
        <ecNumber evidence="6 9">3.4.21.92</ecNumber>
    </recommendedName>
    <alternativeName>
        <fullName evidence="6">Endopeptidase Clp</fullName>
    </alternativeName>
</protein>
<evidence type="ECO:0000256" key="5">
    <source>
        <dbReference type="ARBA" id="ARBA00034021"/>
    </source>
</evidence>
<dbReference type="PANTHER" id="PTHR10381">
    <property type="entry name" value="ATP-DEPENDENT CLP PROTEASE PROTEOLYTIC SUBUNIT"/>
    <property type="match status" value="1"/>
</dbReference>
<dbReference type="GO" id="GO:0006515">
    <property type="term" value="P:protein quality control for misfolded or incompletely synthesized proteins"/>
    <property type="evidence" value="ECO:0007669"/>
    <property type="project" value="TreeGrafter"/>
</dbReference>
<dbReference type="InterPro" id="IPR033135">
    <property type="entry name" value="ClpP_His_AS"/>
</dbReference>
<sequence length="202" mass="22532">MQEFLTNPVGRDLEEIVKEFSPTRAAIEKNFLEKRHVYLWGAVEDSSARYIVERLLYLESVDPGKDITLFINSPGGVITSGMCIYDTMNMISSDVSTVCMGLAASMGALLLCGGTKGKRYAWPHSRIMIHQPLISGQIVAPAVDIKIHAQEIKKTRDELNRIIAEASGRSIEQVERDTDRDNYMNTKEAIEYGLIDAAFPGY</sequence>
<reference evidence="12 13" key="1">
    <citation type="submission" date="2019-10" db="EMBL/GenBank/DDBJ databases">
        <title>Extracellular Electron Transfer in a Candidatus Methanoperedens spp. Enrichment Culture.</title>
        <authorList>
            <person name="Berger S."/>
            <person name="Rangel Shaw D."/>
            <person name="Berben T."/>
            <person name="In 'T Zandt M."/>
            <person name="Frank J."/>
            <person name="Reimann J."/>
            <person name="Jetten M.S.M."/>
            <person name="Welte C.U."/>
        </authorList>
    </citation>
    <scope>NUCLEOTIDE SEQUENCE [LARGE SCALE GENOMIC DNA]</scope>
    <source>
        <strain evidence="12">SB12</strain>
    </source>
</reference>
<dbReference type="GO" id="GO:0004252">
    <property type="term" value="F:serine-type endopeptidase activity"/>
    <property type="evidence" value="ECO:0007669"/>
    <property type="project" value="UniProtKB-UniRule"/>
</dbReference>
<dbReference type="GO" id="GO:0009368">
    <property type="term" value="C:endopeptidase Clp complex"/>
    <property type="evidence" value="ECO:0007669"/>
    <property type="project" value="TreeGrafter"/>
</dbReference>
<comment type="function">
    <text evidence="6 10">Cleaves peptides in various proteins in a process that requires ATP hydrolysis. Has a chymotrypsin-like activity. Plays a major role in the degradation of misfolded proteins.</text>
</comment>
<evidence type="ECO:0000256" key="9">
    <source>
        <dbReference type="RuleBase" id="RU000549"/>
    </source>
</evidence>
<dbReference type="PROSITE" id="PS00381">
    <property type="entry name" value="CLP_PROTEASE_SER"/>
    <property type="match status" value="1"/>
</dbReference>
<dbReference type="GO" id="GO:0051117">
    <property type="term" value="F:ATPase binding"/>
    <property type="evidence" value="ECO:0007669"/>
    <property type="project" value="TreeGrafter"/>
</dbReference>
<dbReference type="PANTHER" id="PTHR10381:SF11">
    <property type="entry name" value="ATP-DEPENDENT CLP PROTEASE PROTEOLYTIC SUBUNIT, MITOCHONDRIAL"/>
    <property type="match status" value="1"/>
</dbReference>
<evidence type="ECO:0000256" key="7">
    <source>
        <dbReference type="PROSITE-ProRule" id="PRU10085"/>
    </source>
</evidence>
<comment type="subcellular location">
    <subcellularLocation>
        <location evidence="6">Cytoplasm</location>
    </subcellularLocation>
</comment>
<dbReference type="AlphaFoldDB" id="A0A833H4A2"/>
<dbReference type="CDD" id="cd07017">
    <property type="entry name" value="S14_ClpP_2"/>
    <property type="match status" value="1"/>
</dbReference>
<accession>A0A833H4A2</accession>
<proteinExistence type="inferred from homology"/>
<dbReference type="InterPro" id="IPR018215">
    <property type="entry name" value="ClpP_Ser_AS"/>
</dbReference>
<dbReference type="InterPro" id="IPR001907">
    <property type="entry name" value="ClpP"/>
</dbReference>
<organism evidence="12 13">
    <name type="scientific">Leptonema illini</name>
    <dbReference type="NCBI Taxonomy" id="183"/>
    <lineage>
        <taxon>Bacteria</taxon>
        <taxon>Pseudomonadati</taxon>
        <taxon>Spirochaetota</taxon>
        <taxon>Spirochaetia</taxon>
        <taxon>Leptospirales</taxon>
        <taxon>Leptospiraceae</taxon>
        <taxon>Leptonema</taxon>
    </lineage>
</organism>
<evidence type="ECO:0000256" key="4">
    <source>
        <dbReference type="ARBA" id="ARBA00022825"/>
    </source>
</evidence>
<dbReference type="Proteomes" id="UP000460298">
    <property type="component" value="Unassembled WGS sequence"/>
</dbReference>
<keyword evidence="2 6" id="KW-0645">Protease</keyword>
<dbReference type="GO" id="GO:0004176">
    <property type="term" value="F:ATP-dependent peptidase activity"/>
    <property type="evidence" value="ECO:0007669"/>
    <property type="project" value="InterPro"/>
</dbReference>
<dbReference type="RefSeq" id="WP_002771854.1">
    <property type="nucleotide sequence ID" value="NZ_JQDG01000038.1"/>
</dbReference>
<dbReference type="InterPro" id="IPR029045">
    <property type="entry name" value="ClpP/crotonase-like_dom_sf"/>
</dbReference>
<keyword evidence="6" id="KW-0963">Cytoplasm</keyword>
<comment type="catalytic activity">
    <reaction evidence="5 6 8">
        <text>Hydrolysis of proteins to small peptides in the presence of ATP and magnesium. alpha-casein is the usual test substrate. In the absence of ATP, only oligopeptides shorter than five residues are hydrolyzed (such as succinyl-Leu-Tyr-|-NHMec, and Leu-Tyr-Leu-|-Tyr-Trp, in which cleavage of the -Tyr-|-Leu- and -Tyr-|-Trp bonds also occurs).</text>
        <dbReference type="EC" id="3.4.21.92"/>
    </reaction>
</comment>
<evidence type="ECO:0000313" key="13">
    <source>
        <dbReference type="Proteomes" id="UP000460298"/>
    </source>
</evidence>
<dbReference type="Pfam" id="PF00574">
    <property type="entry name" value="CLP_protease"/>
    <property type="match status" value="1"/>
</dbReference>
<name>A0A833H4A2_9LEPT</name>
<comment type="subunit">
    <text evidence="6">Fourteen ClpP subunits assemble into 2 heptameric rings which stack back to back to give a disk-like structure with a central cavity, resembling the structure of eukaryotic proteasomes.</text>
</comment>
<evidence type="ECO:0000256" key="10">
    <source>
        <dbReference type="RuleBase" id="RU000550"/>
    </source>
</evidence>
<evidence type="ECO:0000256" key="8">
    <source>
        <dbReference type="PROSITE-ProRule" id="PRU10086"/>
    </source>
</evidence>
<evidence type="ECO:0000256" key="1">
    <source>
        <dbReference type="ARBA" id="ARBA00007039"/>
    </source>
</evidence>
<keyword evidence="3 6" id="KW-0378">Hydrolase</keyword>
<evidence type="ECO:0000256" key="11">
    <source>
        <dbReference type="RuleBase" id="RU003567"/>
    </source>
</evidence>
<dbReference type="NCBIfam" id="NF009205">
    <property type="entry name" value="PRK12553.1"/>
    <property type="match status" value="1"/>
</dbReference>
<evidence type="ECO:0000313" key="12">
    <source>
        <dbReference type="EMBL" id="KAB2934698.1"/>
    </source>
</evidence>
<gene>
    <name evidence="6" type="primary">clpP</name>
    <name evidence="12" type="ORF">F9K24_02680</name>
</gene>
<keyword evidence="4 6" id="KW-0720">Serine protease</keyword>
<feature type="active site" description="Nucleophile" evidence="6">
    <location>
        <position position="105"/>
    </location>
</feature>
<evidence type="ECO:0000256" key="2">
    <source>
        <dbReference type="ARBA" id="ARBA00022670"/>
    </source>
</evidence>
<dbReference type="GO" id="GO:0005737">
    <property type="term" value="C:cytoplasm"/>
    <property type="evidence" value="ECO:0007669"/>
    <property type="project" value="UniProtKB-SubCell"/>
</dbReference>
<feature type="active site" evidence="6 8">
    <location>
        <position position="130"/>
    </location>
</feature>
<feature type="active site" evidence="7">
    <location>
        <position position="105"/>
    </location>
</feature>
<dbReference type="PROSITE" id="PS00382">
    <property type="entry name" value="CLP_PROTEASE_HIS"/>
    <property type="match status" value="1"/>
</dbReference>
<evidence type="ECO:0000256" key="3">
    <source>
        <dbReference type="ARBA" id="ARBA00022801"/>
    </source>
</evidence>
<dbReference type="EMBL" id="WBUI01000002">
    <property type="protein sequence ID" value="KAB2934698.1"/>
    <property type="molecule type" value="Genomic_DNA"/>
</dbReference>
<dbReference type="EC" id="3.4.21.92" evidence="6 9"/>
<dbReference type="Gene3D" id="3.90.226.10">
    <property type="entry name" value="2-enoyl-CoA Hydratase, Chain A, domain 1"/>
    <property type="match status" value="1"/>
</dbReference>
<comment type="caution">
    <text evidence="12">The sequence shown here is derived from an EMBL/GenBank/DDBJ whole genome shotgun (WGS) entry which is preliminary data.</text>
</comment>
<evidence type="ECO:0000256" key="6">
    <source>
        <dbReference type="HAMAP-Rule" id="MF_00444"/>
    </source>
</evidence>
<dbReference type="HAMAP" id="MF_00444">
    <property type="entry name" value="ClpP"/>
    <property type="match status" value="1"/>
</dbReference>
<comment type="similarity">
    <text evidence="1 6 11">Belongs to the peptidase S14 family.</text>
</comment>
<dbReference type="InterPro" id="IPR023562">
    <property type="entry name" value="ClpP/TepA"/>
</dbReference>
<dbReference type="OrthoDB" id="350336at2"/>
<dbReference type="SUPFAM" id="SSF52096">
    <property type="entry name" value="ClpP/crotonase"/>
    <property type="match status" value="1"/>
</dbReference>
<dbReference type="PRINTS" id="PR00127">
    <property type="entry name" value="CLPPROTEASEP"/>
</dbReference>